<dbReference type="Proteomes" id="UP000661112">
    <property type="component" value="Unassembled WGS sequence"/>
</dbReference>
<organism evidence="1 2">
    <name type="scientific">Anabaena azotica FACHB-119</name>
    <dbReference type="NCBI Taxonomy" id="947527"/>
    <lineage>
        <taxon>Bacteria</taxon>
        <taxon>Bacillati</taxon>
        <taxon>Cyanobacteriota</taxon>
        <taxon>Cyanophyceae</taxon>
        <taxon>Nostocales</taxon>
        <taxon>Nostocaceae</taxon>
        <taxon>Anabaena</taxon>
        <taxon>Anabaena azotica</taxon>
    </lineage>
</organism>
<evidence type="ECO:0000313" key="2">
    <source>
        <dbReference type="Proteomes" id="UP000661112"/>
    </source>
</evidence>
<accession>A0ABR8DEX6</accession>
<proteinExistence type="predicted"/>
<keyword evidence="2" id="KW-1185">Reference proteome</keyword>
<gene>
    <name evidence="1" type="ORF">H6G83_34285</name>
</gene>
<sequence length="92" mass="10717">MPKQGFKTITVPEWIIDEIKNQPDYRGNQAATLGQLVKDGIAARSRRLEQPELLTARILNHLPRWDRKESWKLALTILQWLQESEATPLDRN</sequence>
<evidence type="ECO:0008006" key="3">
    <source>
        <dbReference type="Google" id="ProtNLM"/>
    </source>
</evidence>
<dbReference type="EMBL" id="JACJSG010000102">
    <property type="protein sequence ID" value="MBD2505604.1"/>
    <property type="molecule type" value="Genomic_DNA"/>
</dbReference>
<reference evidence="1 2" key="1">
    <citation type="journal article" date="2020" name="ISME J.">
        <title>Comparative genomics reveals insights into cyanobacterial evolution and habitat adaptation.</title>
        <authorList>
            <person name="Chen M.Y."/>
            <person name="Teng W.K."/>
            <person name="Zhao L."/>
            <person name="Hu C.X."/>
            <person name="Zhou Y.K."/>
            <person name="Han B.P."/>
            <person name="Song L.R."/>
            <person name="Shu W.S."/>
        </authorList>
    </citation>
    <scope>NUCLEOTIDE SEQUENCE [LARGE SCALE GENOMIC DNA]</scope>
    <source>
        <strain evidence="1 2">FACHB-119</strain>
    </source>
</reference>
<name>A0ABR8DEX6_9NOST</name>
<protein>
    <recommendedName>
        <fullName evidence="3">Arc-like DNA binding domain-containing protein</fullName>
    </recommendedName>
</protein>
<evidence type="ECO:0000313" key="1">
    <source>
        <dbReference type="EMBL" id="MBD2505604.1"/>
    </source>
</evidence>
<dbReference type="RefSeq" id="WP_190480564.1">
    <property type="nucleotide sequence ID" value="NZ_JACJSG010000102.1"/>
</dbReference>
<comment type="caution">
    <text evidence="1">The sequence shown here is derived from an EMBL/GenBank/DDBJ whole genome shotgun (WGS) entry which is preliminary data.</text>
</comment>